<proteinExistence type="predicted"/>
<protein>
    <submittedName>
        <fullName evidence="1">Uncharacterized protein</fullName>
    </submittedName>
</protein>
<reference evidence="1 2" key="1">
    <citation type="submission" date="2015-12" db="EMBL/GenBank/DDBJ databases">
        <title>Draft genome sequence of Streptomyces silvensis ATCC 53525, a producer of novel hormone antagonists.</title>
        <authorList>
            <person name="Johnston C.W."/>
            <person name="Li Y."/>
            <person name="Magarvey N.A."/>
        </authorList>
    </citation>
    <scope>NUCLEOTIDE SEQUENCE [LARGE SCALE GENOMIC DNA]</scope>
    <source>
        <strain evidence="1 2">ATCC 53525</strain>
    </source>
</reference>
<evidence type="ECO:0000313" key="1">
    <source>
        <dbReference type="EMBL" id="KUF17388.1"/>
    </source>
</evidence>
<dbReference type="EMBL" id="LOCL01000034">
    <property type="protein sequence ID" value="KUF17388.1"/>
    <property type="molecule type" value="Genomic_DNA"/>
</dbReference>
<sequence>MFTWQQHRPGGCRCVCRMYHRGEGVCTAAAEPGFLLRVVSPNNPHQGPGEITEALVLCAPCYAAIRPFAELPPQAS</sequence>
<dbReference type="Proteomes" id="UP000054804">
    <property type="component" value="Unassembled WGS sequence"/>
</dbReference>
<gene>
    <name evidence="1" type="ORF">AT728_16435</name>
</gene>
<dbReference type="AlphaFoldDB" id="A0A0W7X3E4"/>
<organism evidence="1 2">
    <name type="scientific">Streptomyces silvensis</name>
    <dbReference type="NCBI Taxonomy" id="1765722"/>
    <lineage>
        <taxon>Bacteria</taxon>
        <taxon>Bacillati</taxon>
        <taxon>Actinomycetota</taxon>
        <taxon>Actinomycetes</taxon>
        <taxon>Kitasatosporales</taxon>
        <taxon>Streptomycetaceae</taxon>
        <taxon>Streptomyces</taxon>
    </lineage>
</organism>
<comment type="caution">
    <text evidence="1">The sequence shown here is derived from an EMBL/GenBank/DDBJ whole genome shotgun (WGS) entry which is preliminary data.</text>
</comment>
<accession>A0A0W7X3E4</accession>
<evidence type="ECO:0000313" key="2">
    <source>
        <dbReference type="Proteomes" id="UP000054804"/>
    </source>
</evidence>
<keyword evidence="2" id="KW-1185">Reference proteome</keyword>
<name>A0A0W7X3E4_9ACTN</name>
<dbReference type="InterPro" id="IPR045952">
    <property type="entry name" value="DUF6372"/>
</dbReference>
<dbReference type="Pfam" id="PF19899">
    <property type="entry name" value="DUF6372"/>
    <property type="match status" value="1"/>
</dbReference>